<dbReference type="EMBL" id="JAYMGO010000023">
    <property type="protein sequence ID" value="KAL1249407.1"/>
    <property type="molecule type" value="Genomic_DNA"/>
</dbReference>
<evidence type="ECO:0008006" key="3">
    <source>
        <dbReference type="Google" id="ProtNLM"/>
    </source>
</evidence>
<dbReference type="PANTHER" id="PTHR45913:SF9">
    <property type="entry name" value="GENERAL TRANSCRIPTION FACTOR II-I REPEAT DOMAIN-CONTAINING PROTEIN 2-LIKE-RELATED"/>
    <property type="match status" value="1"/>
</dbReference>
<sequence length="117" mass="13166">MKEFLVDSAALICPDRKEAFLNVPLSRRTVTKRVEDIVGNLEFQLQNKAEKCDFFSLALDESCDVHDTAQLLIFLRGITKDFEMTEELAALRSVKGTTMGSDLFTEVNSCMDKLGLK</sequence>
<keyword evidence="2" id="KW-1185">Reference proteome</keyword>
<proteinExistence type="predicted"/>
<reference evidence="1 2" key="1">
    <citation type="submission" date="2023-09" db="EMBL/GenBank/DDBJ databases">
        <authorList>
            <person name="Wang M."/>
        </authorList>
    </citation>
    <scope>NUCLEOTIDE SEQUENCE [LARGE SCALE GENOMIC DNA]</scope>
    <source>
        <strain evidence="1">GT-2023</strain>
        <tissue evidence="1">Liver</tissue>
    </source>
</reference>
<evidence type="ECO:0000313" key="1">
    <source>
        <dbReference type="EMBL" id="KAL1249407.1"/>
    </source>
</evidence>
<organism evidence="1 2">
    <name type="scientific">Cirrhinus molitorella</name>
    <name type="common">mud carp</name>
    <dbReference type="NCBI Taxonomy" id="172907"/>
    <lineage>
        <taxon>Eukaryota</taxon>
        <taxon>Metazoa</taxon>
        <taxon>Chordata</taxon>
        <taxon>Craniata</taxon>
        <taxon>Vertebrata</taxon>
        <taxon>Euteleostomi</taxon>
        <taxon>Actinopterygii</taxon>
        <taxon>Neopterygii</taxon>
        <taxon>Teleostei</taxon>
        <taxon>Ostariophysi</taxon>
        <taxon>Cypriniformes</taxon>
        <taxon>Cyprinidae</taxon>
        <taxon>Labeoninae</taxon>
        <taxon>Labeonini</taxon>
        <taxon>Cirrhinus</taxon>
    </lineage>
</organism>
<protein>
    <recommendedName>
        <fullName evidence="3">General transcription factor II-I repeat domain-containing protein 2</fullName>
    </recommendedName>
</protein>
<dbReference type="PANTHER" id="PTHR45913">
    <property type="entry name" value="EPM2A-INTERACTING PROTEIN 1"/>
    <property type="match status" value="1"/>
</dbReference>
<gene>
    <name evidence="1" type="ORF">QQF64_020412</name>
</gene>
<dbReference type="Proteomes" id="UP001558613">
    <property type="component" value="Unassembled WGS sequence"/>
</dbReference>
<name>A0ABR3L940_9TELE</name>
<accession>A0ABR3L940</accession>
<evidence type="ECO:0000313" key="2">
    <source>
        <dbReference type="Proteomes" id="UP001558613"/>
    </source>
</evidence>
<comment type="caution">
    <text evidence="1">The sequence shown here is derived from an EMBL/GenBank/DDBJ whole genome shotgun (WGS) entry which is preliminary data.</text>
</comment>